<dbReference type="GO" id="GO:0009522">
    <property type="term" value="C:photosystem I"/>
    <property type="evidence" value="ECO:0007669"/>
    <property type="project" value="UniProtKB-KW"/>
</dbReference>
<dbReference type="PANTHER" id="PTHR21649">
    <property type="entry name" value="CHLOROPHYLL A/B BINDING PROTEIN"/>
    <property type="match status" value="1"/>
</dbReference>
<dbReference type="GO" id="GO:0016168">
    <property type="term" value="F:chlorophyll binding"/>
    <property type="evidence" value="ECO:0007669"/>
    <property type="project" value="UniProtKB-KW"/>
</dbReference>
<feature type="binding site" description="axial binding residue" evidence="1">
    <location>
        <position position="46"/>
    </location>
    <ligand>
        <name>chlorophyll b</name>
        <dbReference type="ChEBI" id="CHEBI:61721"/>
        <label>1</label>
    </ligand>
    <ligandPart>
        <name>Mg</name>
        <dbReference type="ChEBI" id="CHEBI:25107"/>
    </ligandPart>
</feature>
<keyword evidence="2" id="KW-0150">Chloroplast</keyword>
<protein>
    <recommendedName>
        <fullName evidence="2">Chlorophyll a-b binding protein, chloroplastic</fullName>
    </recommendedName>
</protein>
<comment type="function">
    <text evidence="2">The light-harvesting complex (LHC) functions as a light receptor, it captures and delivers excitation energy to photosystems with which it is closely associated.</text>
</comment>
<feature type="binding site" evidence="1">
    <location>
        <position position="18"/>
    </location>
    <ligand>
        <name>chlorophyll a</name>
        <dbReference type="ChEBI" id="CHEBI:58416"/>
        <label>1</label>
    </ligand>
</feature>
<dbReference type="GO" id="GO:0009523">
    <property type="term" value="C:photosystem II"/>
    <property type="evidence" value="ECO:0007669"/>
    <property type="project" value="UniProtKB-KW"/>
</dbReference>
<gene>
    <name evidence="3" type="ORF">CDL15_Pgr009168</name>
</gene>
<keyword evidence="2" id="KW-0602">Photosynthesis</keyword>
<proteinExistence type="inferred from homology"/>
<evidence type="ECO:0000256" key="1">
    <source>
        <dbReference type="PIRSR" id="PIRSR601344-1"/>
    </source>
</evidence>
<sequence length="55" mass="6009">MEHRVKFGEAVWFKAGSQIFSVGELDYLSNPSLIDAQSILAIWACQVILVGAIEG</sequence>
<evidence type="ECO:0000313" key="4">
    <source>
        <dbReference type="Proteomes" id="UP000197138"/>
    </source>
</evidence>
<feature type="binding site" description="axial binding residue" evidence="1">
    <location>
        <position position="38"/>
    </location>
    <ligand>
        <name>chlorophyll b</name>
        <dbReference type="ChEBI" id="CHEBI:61721"/>
        <label>1</label>
    </ligand>
    <ligandPart>
        <name>Mg</name>
        <dbReference type="ChEBI" id="CHEBI:25107"/>
    </ligandPart>
</feature>
<keyword evidence="1 2" id="KW-0148">Chlorophyll</keyword>
<dbReference type="InterPro" id="IPR001344">
    <property type="entry name" value="Chloro_AB-bd_pln"/>
</dbReference>
<dbReference type="SUPFAM" id="SSF103511">
    <property type="entry name" value="Chlorophyll a-b binding protein"/>
    <property type="match status" value="1"/>
</dbReference>
<organism evidence="3 4">
    <name type="scientific">Punica granatum</name>
    <name type="common">Pomegranate</name>
    <dbReference type="NCBI Taxonomy" id="22663"/>
    <lineage>
        <taxon>Eukaryota</taxon>
        <taxon>Viridiplantae</taxon>
        <taxon>Streptophyta</taxon>
        <taxon>Embryophyta</taxon>
        <taxon>Tracheophyta</taxon>
        <taxon>Spermatophyta</taxon>
        <taxon>Magnoliopsida</taxon>
        <taxon>eudicotyledons</taxon>
        <taxon>Gunneridae</taxon>
        <taxon>Pentapetalae</taxon>
        <taxon>rosids</taxon>
        <taxon>malvids</taxon>
        <taxon>Myrtales</taxon>
        <taxon>Lythraceae</taxon>
        <taxon>Punica</taxon>
    </lineage>
</organism>
<dbReference type="AlphaFoldDB" id="A0A218WKE4"/>
<comment type="similarity">
    <text evidence="2">Belongs to the light-harvesting chlorophyll a/b-binding (LHC) protein family.</text>
</comment>
<dbReference type="GO" id="GO:0009535">
    <property type="term" value="C:chloroplast thylakoid membrane"/>
    <property type="evidence" value="ECO:0007669"/>
    <property type="project" value="UniProtKB-SubCell"/>
</dbReference>
<evidence type="ECO:0000313" key="3">
    <source>
        <dbReference type="EMBL" id="OWM72711.1"/>
    </source>
</evidence>
<accession>A0A218WKE4</accession>
<dbReference type="GO" id="GO:0009765">
    <property type="term" value="P:photosynthesis, light harvesting"/>
    <property type="evidence" value="ECO:0007669"/>
    <property type="project" value="InterPro"/>
</dbReference>
<keyword evidence="2" id="KW-0934">Plastid</keyword>
<feature type="binding site" description="axial binding residue" evidence="1">
    <location>
        <position position="54"/>
    </location>
    <ligand>
        <name>chlorophyll b</name>
        <dbReference type="ChEBI" id="CHEBI:61721"/>
        <label>1</label>
    </ligand>
    <ligandPart>
        <name>Mg</name>
        <dbReference type="ChEBI" id="CHEBI:25107"/>
    </ligandPart>
</feature>
<keyword evidence="2" id="KW-0793">Thylakoid</keyword>
<keyword evidence="2" id="KW-0604">Photosystem II</keyword>
<dbReference type="Proteomes" id="UP000197138">
    <property type="component" value="Unassembled WGS sequence"/>
</dbReference>
<dbReference type="Gene3D" id="1.10.3460.10">
    <property type="entry name" value="Chlorophyll a/b binding protein domain"/>
    <property type="match status" value="1"/>
</dbReference>
<evidence type="ECO:0000256" key="2">
    <source>
        <dbReference type="RuleBase" id="RU363080"/>
    </source>
</evidence>
<keyword evidence="2" id="KW-0603">Photosystem I</keyword>
<keyword evidence="2" id="KW-0157">Chromophore</keyword>
<comment type="subcellular location">
    <subcellularLocation>
        <location evidence="2">Plastid</location>
        <location evidence="2">Chloroplast thylakoid membrane</location>
    </subcellularLocation>
</comment>
<dbReference type="EMBL" id="MTKT01004263">
    <property type="protein sequence ID" value="OWM72711.1"/>
    <property type="molecule type" value="Genomic_DNA"/>
</dbReference>
<comment type="caution">
    <text evidence="3">The sequence shown here is derived from an EMBL/GenBank/DDBJ whole genome shotgun (WGS) entry which is preliminary data.</text>
</comment>
<feature type="binding site" evidence="1">
    <location>
        <position position="28"/>
    </location>
    <ligand>
        <name>chlorophyll a</name>
        <dbReference type="ChEBI" id="CHEBI:58416"/>
        <label>1</label>
    </ligand>
</feature>
<reference evidence="4" key="1">
    <citation type="journal article" date="2017" name="Plant J.">
        <title>The pomegranate (Punica granatum L.) genome and the genomics of punicalagin biosynthesis.</title>
        <authorList>
            <person name="Qin G."/>
            <person name="Xu C."/>
            <person name="Ming R."/>
            <person name="Tang H."/>
            <person name="Guyot R."/>
            <person name="Kramer E.M."/>
            <person name="Hu Y."/>
            <person name="Yi X."/>
            <person name="Qi Y."/>
            <person name="Xu X."/>
            <person name="Gao Z."/>
            <person name="Pan H."/>
            <person name="Jian J."/>
            <person name="Tian Y."/>
            <person name="Yue Z."/>
            <person name="Xu Y."/>
        </authorList>
    </citation>
    <scope>NUCLEOTIDE SEQUENCE [LARGE SCALE GENOMIC DNA]</scope>
    <source>
        <strain evidence="4">cv. Dabenzi</strain>
    </source>
</reference>
<name>A0A218WKE4_PUNGR</name>